<dbReference type="OrthoDB" id="2747330at2759"/>
<comment type="similarity">
    <text evidence="1">Belongs to the peptidase A1 family.</text>
</comment>
<keyword evidence="3" id="KW-0732">Signal</keyword>
<evidence type="ECO:0000313" key="8">
    <source>
        <dbReference type="Proteomes" id="UP000243579"/>
    </source>
</evidence>
<dbReference type="PROSITE" id="PS51767">
    <property type="entry name" value="PEPTIDASE_A1"/>
    <property type="match status" value="1"/>
</dbReference>
<evidence type="ECO:0000256" key="5">
    <source>
        <dbReference type="SAM" id="Phobius"/>
    </source>
</evidence>
<keyword evidence="5" id="KW-0472">Membrane</keyword>
<evidence type="ECO:0000256" key="3">
    <source>
        <dbReference type="ARBA" id="ARBA00022729"/>
    </source>
</evidence>
<dbReference type="STRING" id="1202772.A0A1V9Z5E0"/>
<dbReference type="Pfam" id="PF00026">
    <property type="entry name" value="Asp"/>
    <property type="match status" value="1"/>
</dbReference>
<protein>
    <submittedName>
        <fullName evidence="7">Aspartyl protease family A01B</fullName>
    </submittedName>
</protein>
<accession>A0A1V9Z5E0</accession>
<dbReference type="Gene3D" id="2.40.70.10">
    <property type="entry name" value="Acid Proteases"/>
    <property type="match status" value="2"/>
</dbReference>
<dbReference type="GO" id="GO:0004190">
    <property type="term" value="F:aspartic-type endopeptidase activity"/>
    <property type="evidence" value="ECO:0007669"/>
    <property type="project" value="InterPro"/>
</dbReference>
<organism evidence="7 8">
    <name type="scientific">Achlya hypogyna</name>
    <name type="common">Oomycete</name>
    <name type="synonym">Protoachlya hypogyna</name>
    <dbReference type="NCBI Taxonomy" id="1202772"/>
    <lineage>
        <taxon>Eukaryota</taxon>
        <taxon>Sar</taxon>
        <taxon>Stramenopiles</taxon>
        <taxon>Oomycota</taxon>
        <taxon>Saprolegniomycetes</taxon>
        <taxon>Saprolegniales</taxon>
        <taxon>Achlyaceae</taxon>
        <taxon>Achlya</taxon>
    </lineage>
</organism>
<keyword evidence="5" id="KW-0812">Transmembrane</keyword>
<feature type="transmembrane region" description="Helical" evidence="5">
    <location>
        <begin position="401"/>
        <end position="423"/>
    </location>
</feature>
<dbReference type="SUPFAM" id="SSF50630">
    <property type="entry name" value="Acid proteases"/>
    <property type="match status" value="1"/>
</dbReference>
<evidence type="ECO:0000256" key="1">
    <source>
        <dbReference type="ARBA" id="ARBA00007447"/>
    </source>
</evidence>
<dbReference type="InterPro" id="IPR033121">
    <property type="entry name" value="PEPTIDASE_A1"/>
</dbReference>
<dbReference type="GO" id="GO:0006508">
    <property type="term" value="P:proteolysis"/>
    <property type="evidence" value="ECO:0007669"/>
    <property type="project" value="UniProtKB-KW"/>
</dbReference>
<dbReference type="InterPro" id="IPR001461">
    <property type="entry name" value="Aspartic_peptidase_A1"/>
</dbReference>
<evidence type="ECO:0000256" key="2">
    <source>
        <dbReference type="ARBA" id="ARBA00022670"/>
    </source>
</evidence>
<proteinExistence type="inferred from homology"/>
<dbReference type="EMBL" id="JNBR01000420">
    <property type="protein sequence ID" value="OQR93224.1"/>
    <property type="molecule type" value="Genomic_DNA"/>
</dbReference>
<dbReference type="InterPro" id="IPR021109">
    <property type="entry name" value="Peptidase_aspartic_dom_sf"/>
</dbReference>
<keyword evidence="5" id="KW-1133">Transmembrane helix</keyword>
<evidence type="ECO:0000313" key="7">
    <source>
        <dbReference type="EMBL" id="OQR93224.1"/>
    </source>
</evidence>
<dbReference type="Proteomes" id="UP000243579">
    <property type="component" value="Unassembled WGS sequence"/>
</dbReference>
<gene>
    <name evidence="7" type="ORF">ACHHYP_02766</name>
</gene>
<keyword evidence="4" id="KW-0378">Hydrolase</keyword>
<dbReference type="AlphaFoldDB" id="A0A1V9Z5E0"/>
<reference evidence="7 8" key="1">
    <citation type="journal article" date="2014" name="Genome Biol. Evol.">
        <title>The secreted proteins of Achlya hypogyna and Thraustotheca clavata identify the ancestral oomycete secretome and reveal gene acquisitions by horizontal gene transfer.</title>
        <authorList>
            <person name="Misner I."/>
            <person name="Blouin N."/>
            <person name="Leonard G."/>
            <person name="Richards T.A."/>
            <person name="Lane C.E."/>
        </authorList>
    </citation>
    <scope>NUCLEOTIDE SEQUENCE [LARGE SCALE GENOMIC DNA]</scope>
    <source>
        <strain evidence="7 8">ATCC 48635</strain>
    </source>
</reference>
<name>A0A1V9Z5E0_ACHHY</name>
<keyword evidence="2 7" id="KW-0645">Protease</keyword>
<dbReference type="PANTHER" id="PTHR13683">
    <property type="entry name" value="ASPARTYL PROTEASES"/>
    <property type="match status" value="1"/>
</dbReference>
<feature type="domain" description="Peptidase A1" evidence="6">
    <location>
        <begin position="24"/>
        <end position="359"/>
    </location>
</feature>
<comment type="caution">
    <text evidence="7">The sequence shown here is derived from an EMBL/GenBank/DDBJ whole genome shotgun (WGS) entry which is preliminary data.</text>
</comment>
<evidence type="ECO:0000256" key="4">
    <source>
        <dbReference type="ARBA" id="ARBA00022801"/>
    </source>
</evidence>
<sequence length="464" mass="49786">MMLQSFKENPAAVEMRLELGQGVHSVEVFFGGQKRLLIVDTGSADTAFPCMGCTQCGHQHANPFYTMGPTASYLSCADNTKRGFSACKSCGINDTCKFSEEYVEGSGWKASKVQDIAYFEDRPDLTANIVFGCMASESGAFLSQRADGIMGMSQDPDAVHVQFFADGVTTLRGFSQCIAADGGRMAIGGLDVSLNDPTDTMVFTPLRDTAYSYWTVSLETISVGGRPIDVDSSIYNAHRGCVFDSGTTFVYIPSAAKTAFQEQWAAAVGANSSLATYNDGGDYHLTPAQLASLPTISFRFANDATMHLPASQYMVKAFADVYTATIFFQDFAQATIIGASMLQNHNIMYDMDNSRIGIVRANCDGGSALTSVALVTALGGDSFTPEWNWAKLFVHLPSLTGFVLGVTALLAFTEVYAAGTAYWRSQKSNNKPMAEPLLSASPDMGGFSYGYDVELEGGFALQSA</sequence>
<evidence type="ECO:0000259" key="6">
    <source>
        <dbReference type="PROSITE" id="PS51767"/>
    </source>
</evidence>
<keyword evidence="8" id="KW-1185">Reference proteome</keyword>
<dbReference type="PANTHER" id="PTHR13683:SF375">
    <property type="entry name" value="PEPTIDASE A1 DOMAIN-CONTAINING PROTEIN"/>
    <property type="match status" value="1"/>
</dbReference>